<keyword evidence="5 6" id="KW-0472">Membrane</keyword>
<gene>
    <name evidence="7" type="primary">MFSD4B</name>
    <name evidence="7" type="synonym">mfsd4b</name>
</gene>
<evidence type="ECO:0000313" key="8">
    <source>
        <dbReference type="Proteomes" id="UP000694548"/>
    </source>
</evidence>
<keyword evidence="4 6" id="KW-1133">Transmembrane helix</keyword>
<comment type="similarity">
    <text evidence="2">Belongs to the major facilitator superfamily.</text>
</comment>
<dbReference type="AlphaFoldDB" id="A0A8C6P1X0"/>
<keyword evidence="8" id="KW-1185">Reference proteome</keyword>
<evidence type="ECO:0000313" key="7">
    <source>
        <dbReference type="Ensembl" id="ENSNFUP00015037079.1"/>
    </source>
</evidence>
<dbReference type="Gene3D" id="1.20.1250.20">
    <property type="entry name" value="MFS general substrate transporter like domains"/>
    <property type="match status" value="1"/>
</dbReference>
<comment type="subcellular location">
    <subcellularLocation>
        <location evidence="1">Membrane</location>
        <topology evidence="1">Multi-pass membrane protein</topology>
    </subcellularLocation>
</comment>
<dbReference type="PANTHER" id="PTHR23121:SF9">
    <property type="entry name" value="SODIUM-DEPENDENT GLUCOSE TRANSPORTER 1"/>
    <property type="match status" value="1"/>
</dbReference>
<organism evidence="7 8">
    <name type="scientific">Nothobranchius furzeri</name>
    <name type="common">Turquoise killifish</name>
    <dbReference type="NCBI Taxonomy" id="105023"/>
    <lineage>
        <taxon>Eukaryota</taxon>
        <taxon>Metazoa</taxon>
        <taxon>Chordata</taxon>
        <taxon>Craniata</taxon>
        <taxon>Vertebrata</taxon>
        <taxon>Euteleostomi</taxon>
        <taxon>Actinopterygii</taxon>
        <taxon>Neopterygii</taxon>
        <taxon>Teleostei</taxon>
        <taxon>Neoteleostei</taxon>
        <taxon>Acanthomorphata</taxon>
        <taxon>Ovalentaria</taxon>
        <taxon>Atherinomorphae</taxon>
        <taxon>Cyprinodontiformes</taxon>
        <taxon>Nothobranchiidae</taxon>
        <taxon>Nothobranchius</taxon>
    </lineage>
</organism>
<sequence>AAAHQALQKPVNHLLIEIRCVGGLKLKPAGRRPSWNSPALTPDISVLGPTFKDLAENVNKDISNISYIFVGRSAGYIGGSLVGGVLFDRMSPHLLLGFSMLLTSLGMYAIPFCRQAAVLTAFMSSIGMTMGVLDTGETLLSSTFSGKLPGLFRAFGTTRLWSEE</sequence>
<protein>
    <submittedName>
        <fullName evidence="7">Major facilitator superfamily domain containing 4B</fullName>
    </submittedName>
</protein>
<evidence type="ECO:0000256" key="1">
    <source>
        <dbReference type="ARBA" id="ARBA00004141"/>
    </source>
</evidence>
<evidence type="ECO:0000256" key="5">
    <source>
        <dbReference type="ARBA" id="ARBA00023136"/>
    </source>
</evidence>
<dbReference type="GO" id="GO:0016020">
    <property type="term" value="C:membrane"/>
    <property type="evidence" value="ECO:0007669"/>
    <property type="project" value="UniProtKB-SubCell"/>
</dbReference>
<name>A0A8C6P1X0_NOTFU</name>
<evidence type="ECO:0000256" key="2">
    <source>
        <dbReference type="ARBA" id="ARBA00008335"/>
    </source>
</evidence>
<dbReference type="PANTHER" id="PTHR23121">
    <property type="entry name" value="SODIUM-DEPENDENT GLUCOSE TRANSPORTER 1"/>
    <property type="match status" value="1"/>
</dbReference>
<feature type="transmembrane region" description="Helical" evidence="6">
    <location>
        <begin position="94"/>
        <end position="110"/>
    </location>
</feature>
<dbReference type="InterPro" id="IPR036259">
    <property type="entry name" value="MFS_trans_sf"/>
</dbReference>
<evidence type="ECO:0000256" key="6">
    <source>
        <dbReference type="SAM" id="Phobius"/>
    </source>
</evidence>
<dbReference type="Proteomes" id="UP000694548">
    <property type="component" value="Unassembled WGS sequence"/>
</dbReference>
<evidence type="ECO:0000256" key="4">
    <source>
        <dbReference type="ARBA" id="ARBA00022989"/>
    </source>
</evidence>
<dbReference type="Ensembl" id="ENSNFUT00015038717.1">
    <property type="protein sequence ID" value="ENSNFUP00015037079.1"/>
    <property type="gene ID" value="ENSNFUG00015017898.1"/>
</dbReference>
<feature type="transmembrane region" description="Helical" evidence="6">
    <location>
        <begin position="65"/>
        <end position="87"/>
    </location>
</feature>
<reference evidence="7" key="1">
    <citation type="submission" date="2025-08" db="UniProtKB">
        <authorList>
            <consortium name="Ensembl"/>
        </authorList>
    </citation>
    <scope>IDENTIFICATION</scope>
</reference>
<evidence type="ECO:0000256" key="3">
    <source>
        <dbReference type="ARBA" id="ARBA00022692"/>
    </source>
</evidence>
<accession>A0A8C6P1X0</accession>
<proteinExistence type="inferred from homology"/>
<dbReference type="SUPFAM" id="SSF103473">
    <property type="entry name" value="MFS general substrate transporter"/>
    <property type="match status" value="1"/>
</dbReference>
<dbReference type="GeneTree" id="ENSGT00530000063320"/>
<keyword evidence="3 6" id="KW-0812">Transmembrane</keyword>
<reference evidence="7" key="2">
    <citation type="submission" date="2025-09" db="UniProtKB">
        <authorList>
            <consortium name="Ensembl"/>
        </authorList>
    </citation>
    <scope>IDENTIFICATION</scope>
</reference>